<dbReference type="GO" id="GO:0005737">
    <property type="term" value="C:cytoplasm"/>
    <property type="evidence" value="ECO:0007669"/>
    <property type="project" value="UniProtKB-ARBA"/>
</dbReference>
<comment type="cofactor">
    <cofactor evidence="3">
        <name>Co(2+)</name>
        <dbReference type="ChEBI" id="CHEBI:48828"/>
    </cofactor>
</comment>
<dbReference type="FunFam" id="3.20.20.70:FF:000004">
    <property type="entry name" value="Ribulose-phosphate 3-epimerase"/>
    <property type="match status" value="1"/>
</dbReference>
<evidence type="ECO:0000256" key="3">
    <source>
        <dbReference type="ARBA" id="ARBA00001941"/>
    </source>
</evidence>
<comment type="catalytic activity">
    <reaction evidence="1">
        <text>D-ribulose 5-phosphate = D-xylulose 5-phosphate</text>
        <dbReference type="Rhea" id="RHEA:13677"/>
        <dbReference type="ChEBI" id="CHEBI:57737"/>
        <dbReference type="ChEBI" id="CHEBI:58121"/>
        <dbReference type="EC" id="5.1.3.1"/>
    </reaction>
</comment>
<keyword evidence="8" id="KW-0479">Metal-binding</keyword>
<evidence type="ECO:0000256" key="8">
    <source>
        <dbReference type="ARBA" id="ARBA00022723"/>
    </source>
</evidence>
<evidence type="ECO:0000256" key="7">
    <source>
        <dbReference type="ARBA" id="ARBA00013188"/>
    </source>
</evidence>
<evidence type="ECO:0000256" key="1">
    <source>
        <dbReference type="ARBA" id="ARBA00001782"/>
    </source>
</evidence>
<comment type="cofactor">
    <cofactor evidence="2">
        <name>Mn(2+)</name>
        <dbReference type="ChEBI" id="CHEBI:29035"/>
    </cofactor>
</comment>
<evidence type="ECO:0000313" key="12">
    <source>
        <dbReference type="Proteomes" id="UP000594001"/>
    </source>
</evidence>
<proteinExistence type="inferred from homology"/>
<keyword evidence="12" id="KW-1185">Reference proteome</keyword>
<keyword evidence="9 11" id="KW-0413">Isomerase</keyword>
<dbReference type="CDD" id="cd00429">
    <property type="entry name" value="RPE"/>
    <property type="match status" value="1"/>
</dbReference>
<dbReference type="PROSITE" id="PS01086">
    <property type="entry name" value="RIBUL_P_3_EPIMER_2"/>
    <property type="match status" value="1"/>
</dbReference>
<accession>A0A7L9RSV2</accession>
<comment type="cofactor">
    <cofactor evidence="4">
        <name>Zn(2+)</name>
        <dbReference type="ChEBI" id="CHEBI:29105"/>
    </cofactor>
</comment>
<evidence type="ECO:0000256" key="4">
    <source>
        <dbReference type="ARBA" id="ARBA00001947"/>
    </source>
</evidence>
<gene>
    <name evidence="11" type="primary">rpe</name>
    <name evidence="11" type="ORF">CPBP_00465</name>
</gene>
<evidence type="ECO:0000256" key="5">
    <source>
        <dbReference type="ARBA" id="ARBA00001954"/>
    </source>
</evidence>
<evidence type="ECO:0000256" key="9">
    <source>
        <dbReference type="ARBA" id="ARBA00023235"/>
    </source>
</evidence>
<dbReference type="PANTHER" id="PTHR11749">
    <property type="entry name" value="RIBULOSE-5-PHOSPHATE-3-EPIMERASE"/>
    <property type="match status" value="1"/>
</dbReference>
<dbReference type="EC" id="5.1.3.1" evidence="7 10"/>
<reference evidence="11 12" key="1">
    <citation type="submission" date="2020-06" db="EMBL/GenBank/DDBJ databases">
        <title>The endosymbiont of the kinetoplastid Bodo saltans is a Paracaedibacter-like alpha-proteobacterium possessing a putative toxin-antitoxin system.</title>
        <authorList>
            <person name="Midha S."/>
            <person name="Rigden D.J."/>
            <person name="Siozios S."/>
            <person name="Hurst G.D.D."/>
            <person name="Jackson A.P."/>
        </authorList>
    </citation>
    <scope>NUCLEOTIDE SEQUENCE [LARGE SCALE GENOMIC DNA]</scope>
    <source>
        <strain evidence="11">Lake Konstanz</strain>
    </source>
</reference>
<dbReference type="KEGG" id="pbal:CPBP_00465"/>
<evidence type="ECO:0000256" key="10">
    <source>
        <dbReference type="NCBIfam" id="TIGR01163"/>
    </source>
</evidence>
<dbReference type="GO" id="GO:0046872">
    <property type="term" value="F:metal ion binding"/>
    <property type="evidence" value="ECO:0007669"/>
    <property type="project" value="UniProtKB-KW"/>
</dbReference>
<organism evidence="11 12">
    <name type="scientific">Candidatus Bodocaedibacter vickermanii</name>
    <dbReference type="NCBI Taxonomy" id="2741701"/>
    <lineage>
        <taxon>Bacteria</taxon>
        <taxon>Pseudomonadati</taxon>
        <taxon>Pseudomonadota</taxon>
        <taxon>Alphaproteobacteria</taxon>
        <taxon>Holosporales</taxon>
        <taxon>Candidatus Paracaedibacteraceae</taxon>
        <taxon>Candidatus Bodocaedibacter</taxon>
    </lineage>
</organism>
<sequence length="198" mass="21547">MLSKTAYMLEDAGADWIHVDVMDGHFVPDLTLGPKMVADLRHVTVLPLDVHLMVENPEKFIESFAIAGANHIYIHCELTHKNLKQILQHIHSFGCKAGLAINPETPTSFVDPFLDDIDHVLIMSVNPGRAGQKFMPDVLPKITHFKGKVAEVVVDGGINNQTSLLAADAGATTLVSGAYIFGYSNPTNAIHVLKTNTV</sequence>
<dbReference type="NCBIfam" id="NF004076">
    <property type="entry name" value="PRK05581.1-4"/>
    <property type="match status" value="1"/>
</dbReference>
<evidence type="ECO:0000313" key="11">
    <source>
        <dbReference type="EMBL" id="QOL19700.1"/>
    </source>
</evidence>
<dbReference type="InterPro" id="IPR000056">
    <property type="entry name" value="Ribul_P_3_epim-like"/>
</dbReference>
<dbReference type="InterPro" id="IPR026019">
    <property type="entry name" value="Ribul_P_3_epim"/>
</dbReference>
<dbReference type="EMBL" id="CP054719">
    <property type="protein sequence ID" value="QOL19700.1"/>
    <property type="molecule type" value="Genomic_DNA"/>
</dbReference>
<dbReference type="AlphaFoldDB" id="A0A7L9RSV2"/>
<protein>
    <recommendedName>
        <fullName evidence="7 10">Ribulose-phosphate 3-epimerase</fullName>
        <ecNumber evidence="7 10">5.1.3.1</ecNumber>
    </recommendedName>
</protein>
<dbReference type="InterPro" id="IPR011060">
    <property type="entry name" value="RibuloseP-bd_barrel"/>
</dbReference>
<dbReference type="Proteomes" id="UP000594001">
    <property type="component" value="Chromosome"/>
</dbReference>
<dbReference type="Gene3D" id="3.20.20.70">
    <property type="entry name" value="Aldolase class I"/>
    <property type="match status" value="1"/>
</dbReference>
<dbReference type="GO" id="GO:0004750">
    <property type="term" value="F:D-ribulose-phosphate 3-epimerase activity"/>
    <property type="evidence" value="ECO:0007669"/>
    <property type="project" value="UniProtKB-UniRule"/>
</dbReference>
<dbReference type="GO" id="GO:0005975">
    <property type="term" value="P:carbohydrate metabolic process"/>
    <property type="evidence" value="ECO:0007669"/>
    <property type="project" value="InterPro"/>
</dbReference>
<dbReference type="Pfam" id="PF00834">
    <property type="entry name" value="Ribul_P_3_epim"/>
    <property type="match status" value="1"/>
</dbReference>
<comment type="cofactor">
    <cofactor evidence="5">
        <name>Fe(2+)</name>
        <dbReference type="ChEBI" id="CHEBI:29033"/>
    </cofactor>
</comment>
<dbReference type="NCBIfam" id="TIGR01163">
    <property type="entry name" value="rpe"/>
    <property type="match status" value="1"/>
</dbReference>
<evidence type="ECO:0000256" key="2">
    <source>
        <dbReference type="ARBA" id="ARBA00001936"/>
    </source>
</evidence>
<dbReference type="InterPro" id="IPR013785">
    <property type="entry name" value="Aldolase_TIM"/>
</dbReference>
<dbReference type="GO" id="GO:0006098">
    <property type="term" value="P:pentose-phosphate shunt"/>
    <property type="evidence" value="ECO:0007669"/>
    <property type="project" value="UniProtKB-UniRule"/>
</dbReference>
<name>A0A7L9RSV2_9PROT</name>
<dbReference type="SUPFAM" id="SSF51366">
    <property type="entry name" value="Ribulose-phoshate binding barrel"/>
    <property type="match status" value="1"/>
</dbReference>
<evidence type="ECO:0000256" key="6">
    <source>
        <dbReference type="ARBA" id="ARBA00009541"/>
    </source>
</evidence>
<comment type="similarity">
    <text evidence="6">Belongs to the ribulose-phosphate 3-epimerase family.</text>
</comment>